<evidence type="ECO:0000256" key="1">
    <source>
        <dbReference type="ARBA" id="ARBA00023027"/>
    </source>
</evidence>
<dbReference type="GO" id="GO:0000166">
    <property type="term" value="F:nucleotide binding"/>
    <property type="evidence" value="ECO:0007669"/>
    <property type="project" value="InterPro"/>
</dbReference>
<dbReference type="Gene3D" id="3.40.50.720">
    <property type="entry name" value="NAD(P)-binding Rossmann-like Domain"/>
    <property type="match status" value="1"/>
</dbReference>
<dbReference type="SUPFAM" id="SSF55347">
    <property type="entry name" value="Glyceraldehyde-3-phosphate dehydrogenase-like, C-terminal domain"/>
    <property type="match status" value="1"/>
</dbReference>
<dbReference type="AlphaFoldDB" id="A0AAW6T599"/>
<dbReference type="InterPro" id="IPR000683">
    <property type="entry name" value="Gfo/Idh/MocA-like_OxRdtase_N"/>
</dbReference>
<dbReference type="EMBL" id="JASATX010000003">
    <property type="protein sequence ID" value="MDI2099005.1"/>
    <property type="molecule type" value="Genomic_DNA"/>
</dbReference>
<dbReference type="Pfam" id="PF01408">
    <property type="entry name" value="GFO_IDH_MocA"/>
    <property type="match status" value="1"/>
</dbReference>
<dbReference type="Gene3D" id="3.30.360.10">
    <property type="entry name" value="Dihydrodipicolinate Reductase, domain 2"/>
    <property type="match status" value="1"/>
</dbReference>
<name>A0AAW6T599_9MICO</name>
<gene>
    <name evidence="4" type="ORF">QF206_08530</name>
</gene>
<dbReference type="InterPro" id="IPR036291">
    <property type="entry name" value="NAD(P)-bd_dom_sf"/>
</dbReference>
<dbReference type="InterPro" id="IPR055170">
    <property type="entry name" value="GFO_IDH_MocA-like_dom"/>
</dbReference>
<dbReference type="Proteomes" id="UP001321506">
    <property type="component" value="Unassembled WGS sequence"/>
</dbReference>
<organism evidence="4 5">
    <name type="scientific">Ruicaihuangia caeni</name>
    <dbReference type="NCBI Taxonomy" id="3042517"/>
    <lineage>
        <taxon>Bacteria</taxon>
        <taxon>Bacillati</taxon>
        <taxon>Actinomycetota</taxon>
        <taxon>Actinomycetes</taxon>
        <taxon>Micrococcales</taxon>
        <taxon>Microbacteriaceae</taxon>
        <taxon>Ruicaihuangia</taxon>
    </lineage>
</organism>
<dbReference type="PANTHER" id="PTHR43249:SF1">
    <property type="entry name" value="D-GLUCOSIDE 3-DEHYDROGENASE"/>
    <property type="match status" value="1"/>
</dbReference>
<evidence type="ECO:0000313" key="5">
    <source>
        <dbReference type="Proteomes" id="UP001321506"/>
    </source>
</evidence>
<keyword evidence="1" id="KW-0520">NAD</keyword>
<comment type="caution">
    <text evidence="4">The sequence shown here is derived from an EMBL/GenBank/DDBJ whole genome shotgun (WGS) entry which is preliminary data.</text>
</comment>
<evidence type="ECO:0000259" key="3">
    <source>
        <dbReference type="Pfam" id="PF22725"/>
    </source>
</evidence>
<dbReference type="RefSeq" id="WP_281488791.1">
    <property type="nucleotide sequence ID" value="NZ_JASATX010000003.1"/>
</dbReference>
<dbReference type="SUPFAM" id="SSF51735">
    <property type="entry name" value="NAD(P)-binding Rossmann-fold domains"/>
    <property type="match status" value="1"/>
</dbReference>
<evidence type="ECO:0000259" key="2">
    <source>
        <dbReference type="Pfam" id="PF01408"/>
    </source>
</evidence>
<dbReference type="PANTHER" id="PTHR43249">
    <property type="entry name" value="UDP-N-ACETYL-2-AMINO-2-DEOXY-D-GLUCURONATE OXIDASE"/>
    <property type="match status" value="1"/>
</dbReference>
<feature type="domain" description="GFO/IDH/MocA-like oxidoreductase" evidence="3">
    <location>
        <begin position="144"/>
        <end position="257"/>
    </location>
</feature>
<reference evidence="4 5" key="1">
    <citation type="submission" date="2023-04" db="EMBL/GenBank/DDBJ databases">
        <title>Klugiella caeni sp. nov. isolated from the sludge of biochemical tank.</title>
        <authorList>
            <person name="Geng K."/>
        </authorList>
    </citation>
    <scope>NUCLEOTIDE SEQUENCE [LARGE SCALE GENOMIC DNA]</scope>
    <source>
        <strain evidence="4 5">YN-L-19</strain>
    </source>
</reference>
<proteinExistence type="predicted"/>
<sequence length="381" mass="40676">MSYPAASGAQSPASKPLRVGIIGCGKIAINHVHALQAIEGVEVSAVVDVDAQRARAFADAYGIRHAFDDVDAMLSSGIEVATVCTPHPAHEANVLAAARHGVHVLCEKPIAVDLDQADRMIAATDAAGVRFGVVFQRRFWPAAQRIRAAIDEGRMTAPITGSVIARFRRDAEYYAEPWRGRWDTEGGGVLINQAIHHVDLLLWFMGPAKRVFGRIATLAHGEFIEVEDTAVATIEFESGALATIHASTTFDPGHGVQVLVSDRAGNTASVLEFPEGTGLTDVWSVGDEREYRDPYADAFRAGQPFDIPIAEIHGGLVPYHALQIAEFIDAVRNGREPVVTGREARKSLAVIAAIYESSKTGMPIDLAATRSAGANAVTTAA</sequence>
<accession>A0AAW6T599</accession>
<evidence type="ECO:0000313" key="4">
    <source>
        <dbReference type="EMBL" id="MDI2099005.1"/>
    </source>
</evidence>
<protein>
    <submittedName>
        <fullName evidence="4">Gfo/Idh/MocA family oxidoreductase</fullName>
    </submittedName>
</protein>
<dbReference type="Pfam" id="PF22725">
    <property type="entry name" value="GFO_IDH_MocA_C3"/>
    <property type="match status" value="1"/>
</dbReference>
<keyword evidence="5" id="KW-1185">Reference proteome</keyword>
<dbReference type="InterPro" id="IPR052515">
    <property type="entry name" value="Gfo/Idh/MocA_Oxidoreductase"/>
</dbReference>
<feature type="domain" description="Gfo/Idh/MocA-like oxidoreductase N-terminal" evidence="2">
    <location>
        <begin position="17"/>
        <end position="133"/>
    </location>
</feature>